<name>A0ACA9YA71_9ASCO</name>
<protein>
    <submittedName>
        <fullName evidence="1">Coatomer subunit zeta</fullName>
    </submittedName>
</protein>
<keyword evidence="2" id="KW-1185">Reference proteome</keyword>
<comment type="caution">
    <text evidence="1">The sequence shown here is derived from an EMBL/GenBank/DDBJ whole genome shotgun (WGS) entry which is preliminary data.</text>
</comment>
<dbReference type="EMBL" id="CALSDN010000007">
    <property type="protein sequence ID" value="CAH6721872.1"/>
    <property type="molecule type" value="Genomic_DNA"/>
</dbReference>
<proteinExistence type="predicted"/>
<gene>
    <name evidence="1" type="ORF">CLIB1444_07S04346</name>
</gene>
<evidence type="ECO:0000313" key="1">
    <source>
        <dbReference type="EMBL" id="CAH6721872.1"/>
    </source>
</evidence>
<accession>A0ACA9YA71</accession>
<reference evidence="1" key="1">
    <citation type="submission" date="2022-06" db="EMBL/GenBank/DDBJ databases">
        <authorList>
            <person name="Legras J.-L."/>
            <person name="Devillers H."/>
            <person name="Grondin C."/>
        </authorList>
    </citation>
    <scope>NUCLEOTIDE SEQUENCE</scope>
    <source>
        <strain evidence="1">CLIB 1444</strain>
    </source>
</reference>
<sequence>MNVSLYTINSFLILDHEGKRLFAKYYQQAEPIQKQFENELKIFNKVNKLNQDILIYQNKLIVYKQINDVIIIIISNLDENESLVYSLLSNVSESLTILLDNTIDKLTILQKFDIVSLCIDEAIDDGIILEMDSSVLVSRVTNPPSNVMAQDINLNKIDLSEKGLFNALSFASKKIGERLQQGL</sequence>
<evidence type="ECO:0000313" key="2">
    <source>
        <dbReference type="Proteomes" id="UP001152531"/>
    </source>
</evidence>
<dbReference type="Proteomes" id="UP001152531">
    <property type="component" value="Unassembled WGS sequence"/>
</dbReference>
<organism evidence="1 2">
    <name type="scientific">[Candida] jaroonii</name>
    <dbReference type="NCBI Taxonomy" id="467808"/>
    <lineage>
        <taxon>Eukaryota</taxon>
        <taxon>Fungi</taxon>
        <taxon>Dikarya</taxon>
        <taxon>Ascomycota</taxon>
        <taxon>Saccharomycotina</taxon>
        <taxon>Pichiomycetes</taxon>
        <taxon>Debaryomycetaceae</taxon>
        <taxon>Yamadazyma</taxon>
    </lineage>
</organism>